<accession>A0ACA9T1A2</accession>
<keyword evidence="2" id="KW-1185">Reference proteome</keyword>
<reference evidence="1" key="1">
    <citation type="submission" date="2021-06" db="EMBL/GenBank/DDBJ databases">
        <authorList>
            <person name="Kallberg Y."/>
            <person name="Tangrot J."/>
            <person name="Rosling A."/>
        </authorList>
    </citation>
    <scope>NUCLEOTIDE SEQUENCE</scope>
    <source>
        <strain evidence="1">MA461A</strain>
    </source>
</reference>
<dbReference type="Proteomes" id="UP000789920">
    <property type="component" value="Unassembled WGS sequence"/>
</dbReference>
<evidence type="ECO:0000313" key="1">
    <source>
        <dbReference type="EMBL" id="CAG8852315.1"/>
    </source>
</evidence>
<gene>
    <name evidence="1" type="ORF">RPERSI_LOCUS37017</name>
</gene>
<proteinExistence type="predicted"/>
<evidence type="ECO:0000313" key="2">
    <source>
        <dbReference type="Proteomes" id="UP000789920"/>
    </source>
</evidence>
<name>A0ACA9T1A2_9GLOM</name>
<protein>
    <submittedName>
        <fullName evidence="1">8918_t:CDS:1</fullName>
    </submittedName>
</protein>
<comment type="caution">
    <text evidence="1">The sequence shown here is derived from an EMBL/GenBank/DDBJ whole genome shotgun (WGS) entry which is preliminary data.</text>
</comment>
<sequence length="61" mass="6859">HYYENRILYGKDNYEISRNGDSGGPVFYYLQSLLSVGLVGIHTYAVADYSSALPLSVILRE</sequence>
<organism evidence="1 2">
    <name type="scientific">Racocetra persica</name>
    <dbReference type="NCBI Taxonomy" id="160502"/>
    <lineage>
        <taxon>Eukaryota</taxon>
        <taxon>Fungi</taxon>
        <taxon>Fungi incertae sedis</taxon>
        <taxon>Mucoromycota</taxon>
        <taxon>Glomeromycotina</taxon>
        <taxon>Glomeromycetes</taxon>
        <taxon>Diversisporales</taxon>
        <taxon>Gigasporaceae</taxon>
        <taxon>Racocetra</taxon>
    </lineage>
</organism>
<feature type="non-terminal residue" evidence="1">
    <location>
        <position position="1"/>
    </location>
</feature>
<dbReference type="EMBL" id="CAJVQC010181223">
    <property type="protein sequence ID" value="CAG8852315.1"/>
    <property type="molecule type" value="Genomic_DNA"/>
</dbReference>
<feature type="non-terminal residue" evidence="1">
    <location>
        <position position="61"/>
    </location>
</feature>